<sequence>MNAPTPLPEAPKCPFCDKEGLPILPTRYAVCKPSPRLRTQPPKLDPQFGGGVNDVAKLTDTTSQYTLRLLRGGYLYTFNEKRATWGAYVVTDAGYLYEFDFNDPSPPLPDQIEFSCTRKGDAVIARCITVKDAHVAGKVWIGFSDVLWTEEVKKRHRKESWRRKHMRCLDIAAWRAGGGQDHAAPMADAERLVAEFTVTGSATERAEEESARQEAAKRGEPSSDALEIVVISYPAYGFSPHTFDGQKEQVPDLLTWAEKAAKPYRPMMTALWDPVGIVSELDPLMSSHFDNFLYEDNDRARKMAVSSAIQSIRESIGNLAEIEYMRRANQDADDMAIYGGDPKMAGAMNPGGGGAGAMAAGKLLSEWVWGDKVKNHYKSMEEAFRMVAPETLDRIHADAWSRYQTRIGGKMRYDEAARAAFQKSFDDRLLKFDNEIILPLANAHKAWMTSQAMANVFEANYDEADAQSGEAYVTAVTICVGNTQDKKPCFDLYSEWLQGDPTDKRNLVMRALGFNQQSVLEQAKKATSGGIDPWAMSWPSLIKSYEFADKQLTEGRANVITHLIVGLNGPFAAVLSKLVDAPAHAVTALCGMISGKAMIPVHVEGSYKDFRRELVQKIRKGTTVEGGGKVPSRAAMYDPVDLELLRLQARGVPMEGTTSRRFFILVDANYLANVPGNLTKAERTRYLAKSMRVPNLMQLPDSWRSIVNTDVRIGSIGLLVDAVLLIKLWKDSDDIMQHKWWDTWCRVGGGTVGVLGGSLELFSKAAMARVNLGARFGRALSRTAGKVTEFIGRRLTAVAGFAMAVFDFVEAGRELRQGNYVVSGLYVLSGIAGLVMVWAVWVGATGWGIAAAIVLLVVAGLLAWLVDDKIQDWLERCIWGSLTSERYGDSDVEMKELSVALKD</sequence>
<feature type="domain" description="Toxin VasX N-terminal region" evidence="1">
    <location>
        <begin position="13"/>
        <end position="174"/>
    </location>
</feature>
<evidence type="ECO:0000313" key="3">
    <source>
        <dbReference type="Proteomes" id="UP000245754"/>
    </source>
</evidence>
<gene>
    <name evidence="2" type="ORF">C7419_103461</name>
</gene>
<proteinExistence type="predicted"/>
<dbReference type="EMBL" id="QGGT01000003">
    <property type="protein sequence ID" value="PWK34142.1"/>
    <property type="molecule type" value="Genomic_DNA"/>
</dbReference>
<dbReference type="RefSeq" id="WP_109584191.1">
    <property type="nucleotide sequence ID" value="NZ_JACBYU010000004.1"/>
</dbReference>
<name>A0A316ESP7_9BURK</name>
<dbReference type="AlphaFoldDB" id="A0A316ESP7"/>
<accession>A0A316ESP7</accession>
<dbReference type="Pfam" id="PF20249">
    <property type="entry name" value="VasX_N"/>
    <property type="match status" value="1"/>
</dbReference>
<organism evidence="2 3">
    <name type="scientific">Cupriavidus plantarum</name>
    <dbReference type="NCBI Taxonomy" id="942865"/>
    <lineage>
        <taxon>Bacteria</taxon>
        <taxon>Pseudomonadati</taxon>
        <taxon>Pseudomonadota</taxon>
        <taxon>Betaproteobacteria</taxon>
        <taxon>Burkholderiales</taxon>
        <taxon>Burkholderiaceae</taxon>
        <taxon>Cupriavidus</taxon>
    </lineage>
</organism>
<comment type="caution">
    <text evidence="2">The sequence shown here is derived from an EMBL/GenBank/DDBJ whole genome shotgun (WGS) entry which is preliminary data.</text>
</comment>
<dbReference type="CDD" id="cd20707">
    <property type="entry name" value="MIX_III"/>
    <property type="match status" value="1"/>
</dbReference>
<keyword evidence="3" id="KW-1185">Reference proteome</keyword>
<reference evidence="2 3" key="1">
    <citation type="submission" date="2018-05" db="EMBL/GenBank/DDBJ databases">
        <title>Genomic Encyclopedia of Type Strains, Phase IV (KMG-V): Genome sequencing to study the core and pangenomes of soil and plant-associated prokaryotes.</title>
        <authorList>
            <person name="Whitman W."/>
        </authorList>
    </citation>
    <scope>NUCLEOTIDE SEQUENCE [LARGE SCALE GENOMIC DNA]</scope>
    <source>
        <strain evidence="2 3">SLV-132</strain>
    </source>
</reference>
<dbReference type="NCBIfam" id="NF041559">
    <property type="entry name" value="BTH_I2691_fam"/>
    <property type="match status" value="1"/>
</dbReference>
<dbReference type="Proteomes" id="UP000245754">
    <property type="component" value="Unassembled WGS sequence"/>
</dbReference>
<evidence type="ECO:0000313" key="2">
    <source>
        <dbReference type="EMBL" id="PWK34142.1"/>
    </source>
</evidence>
<dbReference type="InterPro" id="IPR046864">
    <property type="entry name" value="VasX_N"/>
</dbReference>
<dbReference type="InterPro" id="IPR048126">
    <property type="entry name" value="Toxin_VasX"/>
</dbReference>
<dbReference type="OrthoDB" id="8664525at2"/>
<protein>
    <recommendedName>
        <fullName evidence="1">Toxin VasX N-terminal region domain-containing protein</fullName>
    </recommendedName>
</protein>
<evidence type="ECO:0000259" key="1">
    <source>
        <dbReference type="Pfam" id="PF20249"/>
    </source>
</evidence>